<evidence type="ECO:0000313" key="7">
    <source>
        <dbReference type="EMBL" id="OHA70371.1"/>
    </source>
</evidence>
<reference evidence="7 8" key="1">
    <citation type="journal article" date="2016" name="Nat. Commun.">
        <title>Thousands of microbial genomes shed light on interconnected biogeochemical processes in an aquifer system.</title>
        <authorList>
            <person name="Anantharaman K."/>
            <person name="Brown C.T."/>
            <person name="Hug L.A."/>
            <person name="Sharon I."/>
            <person name="Castelle C.J."/>
            <person name="Probst A.J."/>
            <person name="Thomas B.C."/>
            <person name="Singh A."/>
            <person name="Wilkins M.J."/>
            <person name="Karaoz U."/>
            <person name="Brodie E.L."/>
            <person name="Williams K.H."/>
            <person name="Hubbard S.S."/>
            <person name="Banfield J.F."/>
        </authorList>
    </citation>
    <scope>NUCLEOTIDE SEQUENCE [LARGE SCALE GENOMIC DNA]</scope>
</reference>
<dbReference type="EC" id="2.7.13.3" evidence="2"/>
<dbReference type="Gene3D" id="3.30.565.10">
    <property type="entry name" value="Histidine kinase-like ATPase, C-terminal domain"/>
    <property type="match status" value="1"/>
</dbReference>
<dbReference type="PANTHER" id="PTHR43547">
    <property type="entry name" value="TWO-COMPONENT HISTIDINE KINASE"/>
    <property type="match status" value="1"/>
</dbReference>
<dbReference type="Pfam" id="PF00512">
    <property type="entry name" value="HisKA"/>
    <property type="match status" value="1"/>
</dbReference>
<dbReference type="PANTHER" id="PTHR43547:SF2">
    <property type="entry name" value="HYBRID SIGNAL TRANSDUCTION HISTIDINE KINASE C"/>
    <property type="match status" value="1"/>
</dbReference>
<evidence type="ECO:0000256" key="2">
    <source>
        <dbReference type="ARBA" id="ARBA00012438"/>
    </source>
</evidence>
<gene>
    <name evidence="7" type="ORF">A3F15_02415</name>
</gene>
<dbReference type="STRING" id="1802457.A3F15_02415"/>
<dbReference type="InterPro" id="IPR003594">
    <property type="entry name" value="HATPase_dom"/>
</dbReference>
<dbReference type="SMART" id="SM00388">
    <property type="entry name" value="HisKA"/>
    <property type="match status" value="1"/>
</dbReference>
<dbReference type="PROSITE" id="PS50109">
    <property type="entry name" value="HIS_KIN"/>
    <property type="match status" value="1"/>
</dbReference>
<dbReference type="InterPro" id="IPR036097">
    <property type="entry name" value="HisK_dim/P_sf"/>
</dbReference>
<dbReference type="PRINTS" id="PR00344">
    <property type="entry name" value="BCTRLSENSOR"/>
</dbReference>
<dbReference type="FunFam" id="3.30.565.10:FF:000006">
    <property type="entry name" value="Sensor histidine kinase WalK"/>
    <property type="match status" value="1"/>
</dbReference>
<dbReference type="SMART" id="SM00387">
    <property type="entry name" value="HATPase_c"/>
    <property type="match status" value="1"/>
</dbReference>
<dbReference type="InterPro" id="IPR005467">
    <property type="entry name" value="His_kinase_dom"/>
</dbReference>
<evidence type="ECO:0000313" key="8">
    <source>
        <dbReference type="Proteomes" id="UP000177078"/>
    </source>
</evidence>
<comment type="catalytic activity">
    <reaction evidence="1">
        <text>ATP + protein L-histidine = ADP + protein N-phospho-L-histidine.</text>
        <dbReference type="EC" id="2.7.13.3"/>
    </reaction>
</comment>
<comment type="caution">
    <text evidence="7">The sequence shown here is derived from an EMBL/GenBank/DDBJ whole genome shotgun (WGS) entry which is preliminary data.</text>
</comment>
<evidence type="ECO:0000256" key="3">
    <source>
        <dbReference type="ARBA" id="ARBA00022553"/>
    </source>
</evidence>
<dbReference type="SUPFAM" id="SSF47384">
    <property type="entry name" value="Homodimeric domain of signal transducing histidine kinase"/>
    <property type="match status" value="1"/>
</dbReference>
<dbReference type="SUPFAM" id="SSF55874">
    <property type="entry name" value="ATPase domain of HSP90 chaperone/DNA topoisomerase II/histidine kinase"/>
    <property type="match status" value="1"/>
</dbReference>
<keyword evidence="3" id="KW-0597">Phosphoprotein</keyword>
<proteinExistence type="predicted"/>
<evidence type="ECO:0000256" key="1">
    <source>
        <dbReference type="ARBA" id="ARBA00000085"/>
    </source>
</evidence>
<feature type="domain" description="Histidine kinase" evidence="6">
    <location>
        <begin position="17"/>
        <end position="238"/>
    </location>
</feature>
<organism evidence="7 8">
    <name type="scientific">Candidatus Wildermuthbacteria bacterium RIFCSPHIGHO2_12_FULL_40_12</name>
    <dbReference type="NCBI Taxonomy" id="1802457"/>
    <lineage>
        <taxon>Bacteria</taxon>
        <taxon>Candidatus Wildermuthiibacteriota</taxon>
    </lineage>
</organism>
<dbReference type="Pfam" id="PF02518">
    <property type="entry name" value="HATPase_c"/>
    <property type="match status" value="1"/>
</dbReference>
<evidence type="ECO:0000256" key="4">
    <source>
        <dbReference type="ARBA" id="ARBA00022679"/>
    </source>
</evidence>
<dbReference type="Proteomes" id="UP000177078">
    <property type="component" value="Unassembled WGS sequence"/>
</dbReference>
<sequence>MPQEEAQKYKIAETISIISHSLKNPIAVLRGYLESLLGGDCGAINLSQKEYLGDALFNLKEMSKAIDNLIDASRIETGEYKLNMQLVSLEEISFKVLSEFYQWAQAANCKIVFKKQKDLPSVLTDPVKVRKVIENLISNAIKYNVGQGTIEVSLLLKAGQKEIIFSCKDNGIGIDQSDHKKIFTKFFRSEKAIEIDPSGSGLGLYINKAIIELSRGRIWFVKNKKRGMTFSFALPIAKGPTVKRFILKKNSRNK</sequence>
<dbReference type="InterPro" id="IPR004358">
    <property type="entry name" value="Sig_transdc_His_kin-like_C"/>
</dbReference>
<accession>A0A1G2RE82</accession>
<keyword evidence="5" id="KW-0418">Kinase</keyword>
<dbReference type="CDD" id="cd00075">
    <property type="entry name" value="HATPase"/>
    <property type="match status" value="1"/>
</dbReference>
<dbReference type="CDD" id="cd00082">
    <property type="entry name" value="HisKA"/>
    <property type="match status" value="1"/>
</dbReference>
<dbReference type="GO" id="GO:0000155">
    <property type="term" value="F:phosphorelay sensor kinase activity"/>
    <property type="evidence" value="ECO:0007669"/>
    <property type="project" value="InterPro"/>
</dbReference>
<dbReference type="InterPro" id="IPR036890">
    <property type="entry name" value="HATPase_C_sf"/>
</dbReference>
<keyword evidence="4" id="KW-0808">Transferase</keyword>
<name>A0A1G2RE82_9BACT</name>
<dbReference type="InterPro" id="IPR003661">
    <property type="entry name" value="HisK_dim/P_dom"/>
</dbReference>
<dbReference type="Gene3D" id="1.10.287.130">
    <property type="match status" value="1"/>
</dbReference>
<protein>
    <recommendedName>
        <fullName evidence="2">histidine kinase</fullName>
        <ecNumber evidence="2">2.7.13.3</ecNumber>
    </recommendedName>
</protein>
<dbReference type="AlphaFoldDB" id="A0A1G2RE82"/>
<evidence type="ECO:0000259" key="6">
    <source>
        <dbReference type="PROSITE" id="PS50109"/>
    </source>
</evidence>
<dbReference type="EMBL" id="MHUC01000031">
    <property type="protein sequence ID" value="OHA70371.1"/>
    <property type="molecule type" value="Genomic_DNA"/>
</dbReference>
<evidence type="ECO:0000256" key="5">
    <source>
        <dbReference type="ARBA" id="ARBA00022777"/>
    </source>
</evidence>